<accession>A0A090YCP5</accession>
<reference evidence="1 2" key="1">
    <citation type="submission" date="2014-04" db="EMBL/GenBank/DDBJ databases">
        <authorList>
            <person name="Bishop-Lilly K.A."/>
            <person name="Broomall S.M."/>
            <person name="Chain P.S."/>
            <person name="Chertkov O."/>
            <person name="Coyne S.R."/>
            <person name="Daligault H.E."/>
            <person name="Davenport K.W."/>
            <person name="Erkkila T."/>
            <person name="Frey K.G."/>
            <person name="Gibbons H.S."/>
            <person name="Gu W."/>
            <person name="Jaissle J."/>
            <person name="Johnson S.L."/>
            <person name="Koroleva G.I."/>
            <person name="Ladner J.T."/>
            <person name="Lo C.-C."/>
            <person name="Minogue T.D."/>
            <person name="Munk C."/>
            <person name="Palacios G.F."/>
            <person name="Redden C.L."/>
            <person name="Rosenzweig C.N."/>
            <person name="Scholz M.B."/>
            <person name="Teshima H."/>
            <person name="Xu Y."/>
        </authorList>
    </citation>
    <scope>NUCLEOTIDE SEQUENCE [LARGE SCALE GENOMIC DNA]</scope>
    <source>
        <strain evidence="1 2">BHP</strain>
    </source>
</reference>
<dbReference type="EMBL" id="JMQC01000009">
    <property type="protein sequence ID" value="KFM95592.1"/>
    <property type="molecule type" value="Genomic_DNA"/>
</dbReference>
<dbReference type="Proteomes" id="UP000029389">
    <property type="component" value="Unassembled WGS sequence"/>
</dbReference>
<name>A0A090YCP5_9BACI</name>
<organism evidence="1 2">
    <name type="scientific">Bacillus clarus</name>
    <dbReference type="NCBI Taxonomy" id="2338372"/>
    <lineage>
        <taxon>Bacteria</taxon>
        <taxon>Bacillati</taxon>
        <taxon>Bacillota</taxon>
        <taxon>Bacilli</taxon>
        <taxon>Bacillales</taxon>
        <taxon>Bacillaceae</taxon>
        <taxon>Bacillus</taxon>
        <taxon>Bacillus cereus group</taxon>
    </lineage>
</organism>
<comment type="caution">
    <text evidence="1">The sequence shown here is derived from an EMBL/GenBank/DDBJ whole genome shotgun (WGS) entry which is preliminary data.</text>
</comment>
<evidence type="ECO:0000313" key="1">
    <source>
        <dbReference type="EMBL" id="KFM95592.1"/>
    </source>
</evidence>
<evidence type="ECO:0000313" key="2">
    <source>
        <dbReference type="Proteomes" id="UP000029389"/>
    </source>
</evidence>
<gene>
    <name evidence="1" type="ORF">DJ93_5562</name>
</gene>
<protein>
    <submittedName>
        <fullName evidence="1">Putative DNA-damage repair domain protein</fullName>
    </submittedName>
</protein>
<proteinExistence type="predicted"/>
<dbReference type="PATRIC" id="fig|1405.8.peg.5739"/>
<sequence length="58" mass="7056">MGLFSLKDVAKTPKEQLIKRFDKVKVEEQYRFAYGADIYRIVKYKKPGNYNPWFYFNL</sequence>
<dbReference type="AlphaFoldDB" id="A0A090YCP5"/>